<comment type="subcellular location">
    <subcellularLocation>
        <location evidence="4">Cytoplasm</location>
    </subcellularLocation>
</comment>
<comment type="caution">
    <text evidence="5">The sequence shown here is derived from an EMBL/GenBank/DDBJ whole genome shotgun (WGS) entry which is preliminary data.</text>
</comment>
<protein>
    <recommendedName>
        <fullName evidence="4">Nucleoside triphosphate pyrophosphatase</fullName>
        <ecNumber evidence="4">3.6.1.9</ecNumber>
    </recommendedName>
    <alternativeName>
        <fullName evidence="4">Nucleotide pyrophosphatase</fullName>
        <shortName evidence="4">Nucleotide PPase</shortName>
    </alternativeName>
</protein>
<evidence type="ECO:0000256" key="2">
    <source>
        <dbReference type="ARBA" id="ARBA00022801"/>
    </source>
</evidence>
<name>A0A1E2S0K2_9HYPH</name>
<accession>A0A1E2S0K2</accession>
<dbReference type="InterPro" id="IPR003697">
    <property type="entry name" value="Maf-like"/>
</dbReference>
<evidence type="ECO:0000313" key="5">
    <source>
        <dbReference type="EMBL" id="ODA68033.1"/>
    </source>
</evidence>
<keyword evidence="2 4" id="KW-0378">Hydrolase</keyword>
<dbReference type="Gene3D" id="3.90.950.10">
    <property type="match status" value="1"/>
</dbReference>
<feature type="active site" description="Proton acceptor" evidence="4">
    <location>
        <position position="84"/>
    </location>
</feature>
<dbReference type="EC" id="3.6.1.9" evidence="4"/>
<dbReference type="OrthoDB" id="9813962at2"/>
<comment type="similarity">
    <text evidence="4">Belongs to the Maf family.</text>
</comment>
<dbReference type="RefSeq" id="WP_069094546.1">
    <property type="nucleotide sequence ID" value="NZ_MASI01000002.1"/>
</dbReference>
<dbReference type="AlphaFoldDB" id="A0A1E2S0K2"/>
<evidence type="ECO:0000313" key="6">
    <source>
        <dbReference type="Proteomes" id="UP000095087"/>
    </source>
</evidence>
<sequence>MTSFLQNNRPPLILASSSQTRAKLIEAAGLNVVLQAPGLDEAAMREAISGEELLRPGDVAEVLARAKAEAISDLAKEAYVIGGDQVLALGDQIIGKSDDMEDARRLLLDLSGKTHELHTSVALAKDGEAVWAYTDVARLTMRTLSPEFIGRYLAAAGEQVLGSVGAYQLEFLGVQLFEKVEGNYFSILGLPLLPLLAELRARNVIEG</sequence>
<dbReference type="PIRSF" id="PIRSF006305">
    <property type="entry name" value="Maf"/>
    <property type="match status" value="1"/>
</dbReference>
<keyword evidence="3 4" id="KW-0546">Nucleotide metabolism</keyword>
<keyword evidence="6" id="KW-1185">Reference proteome</keyword>
<dbReference type="GO" id="GO:0047429">
    <property type="term" value="F:nucleoside triphosphate diphosphatase activity"/>
    <property type="evidence" value="ECO:0007669"/>
    <property type="project" value="UniProtKB-EC"/>
</dbReference>
<comment type="caution">
    <text evidence="4">Lacks conserved residue(s) required for the propagation of feature annotation.</text>
</comment>
<dbReference type="HAMAP" id="MF_00528">
    <property type="entry name" value="Maf"/>
    <property type="match status" value="1"/>
</dbReference>
<dbReference type="PATRIC" id="fig|1177755.3.peg.1210"/>
<organism evidence="5 6">
    <name type="scientific">Methyloligella halotolerans</name>
    <dbReference type="NCBI Taxonomy" id="1177755"/>
    <lineage>
        <taxon>Bacteria</taxon>
        <taxon>Pseudomonadati</taxon>
        <taxon>Pseudomonadota</taxon>
        <taxon>Alphaproteobacteria</taxon>
        <taxon>Hyphomicrobiales</taxon>
        <taxon>Hyphomicrobiaceae</taxon>
        <taxon>Methyloligella</taxon>
    </lineage>
</organism>
<evidence type="ECO:0000256" key="3">
    <source>
        <dbReference type="ARBA" id="ARBA00023080"/>
    </source>
</evidence>
<reference evidence="5 6" key="1">
    <citation type="submission" date="2016-07" db="EMBL/GenBank/DDBJ databases">
        <title>Draft genome sequence of Methyloligella halotolerans C2T (VKM B-2706T=CCUG 61687T=DSM 25045T), a halotolerant polyhydroxybutyrate accumulating methylotroph.</title>
        <authorList>
            <person name="Vasilenko O.V."/>
            <person name="Doronina N.V."/>
            <person name="Poroshina M.N."/>
            <person name="Tarlachkov S.V."/>
            <person name="Trotsenko Y.A."/>
        </authorList>
    </citation>
    <scope>NUCLEOTIDE SEQUENCE [LARGE SCALE GENOMIC DNA]</scope>
    <source>
        <strain evidence="5 6">VKM B-2706</strain>
    </source>
</reference>
<dbReference type="SUPFAM" id="SSF52972">
    <property type="entry name" value="ITPase-like"/>
    <property type="match status" value="1"/>
</dbReference>
<evidence type="ECO:0000256" key="4">
    <source>
        <dbReference type="HAMAP-Rule" id="MF_00528"/>
    </source>
</evidence>
<dbReference type="EMBL" id="MASI01000002">
    <property type="protein sequence ID" value="ODA68033.1"/>
    <property type="molecule type" value="Genomic_DNA"/>
</dbReference>
<dbReference type="GO" id="GO:0005737">
    <property type="term" value="C:cytoplasm"/>
    <property type="evidence" value="ECO:0007669"/>
    <property type="project" value="UniProtKB-SubCell"/>
</dbReference>
<comment type="cofactor">
    <cofactor evidence="1 4">
        <name>a divalent metal cation</name>
        <dbReference type="ChEBI" id="CHEBI:60240"/>
    </cofactor>
</comment>
<dbReference type="CDD" id="cd00555">
    <property type="entry name" value="Maf"/>
    <property type="match status" value="1"/>
</dbReference>
<dbReference type="PANTHER" id="PTHR43213">
    <property type="entry name" value="BIFUNCTIONAL DTTP/UTP PYROPHOSPHATASE/METHYLTRANSFERASE PROTEIN-RELATED"/>
    <property type="match status" value="1"/>
</dbReference>
<gene>
    <name evidence="5" type="ORF">A7A08_01203</name>
</gene>
<dbReference type="PANTHER" id="PTHR43213:SF5">
    <property type="entry name" value="BIFUNCTIONAL DTTP_UTP PYROPHOSPHATASE_METHYLTRANSFERASE PROTEIN-RELATED"/>
    <property type="match status" value="1"/>
</dbReference>
<comment type="catalytic activity">
    <reaction evidence="4">
        <text>a 2'-deoxyribonucleoside 5'-triphosphate + H2O = a 2'-deoxyribonucleoside 5'-phosphate + diphosphate + H(+)</text>
        <dbReference type="Rhea" id="RHEA:44644"/>
        <dbReference type="ChEBI" id="CHEBI:15377"/>
        <dbReference type="ChEBI" id="CHEBI:15378"/>
        <dbReference type="ChEBI" id="CHEBI:33019"/>
        <dbReference type="ChEBI" id="CHEBI:61560"/>
        <dbReference type="ChEBI" id="CHEBI:65317"/>
        <dbReference type="EC" id="3.6.1.9"/>
    </reaction>
</comment>
<keyword evidence="4" id="KW-0963">Cytoplasm</keyword>
<proteinExistence type="inferred from homology"/>
<comment type="function">
    <text evidence="4">Nucleoside triphosphate pyrophosphatase. May have a dual role in cell division arrest and in preventing the incorporation of modified nucleotides into cellular nucleic acids.</text>
</comment>
<dbReference type="Proteomes" id="UP000095087">
    <property type="component" value="Unassembled WGS sequence"/>
</dbReference>
<evidence type="ECO:0000256" key="1">
    <source>
        <dbReference type="ARBA" id="ARBA00001968"/>
    </source>
</evidence>
<dbReference type="Pfam" id="PF02545">
    <property type="entry name" value="Maf"/>
    <property type="match status" value="1"/>
</dbReference>
<dbReference type="GO" id="GO:0009117">
    <property type="term" value="P:nucleotide metabolic process"/>
    <property type="evidence" value="ECO:0007669"/>
    <property type="project" value="UniProtKB-KW"/>
</dbReference>
<dbReference type="STRING" id="1177755.A7A08_01203"/>
<dbReference type="InterPro" id="IPR029001">
    <property type="entry name" value="ITPase-like_fam"/>
</dbReference>
<comment type="catalytic activity">
    <reaction evidence="4">
        <text>a ribonucleoside 5'-triphosphate + H2O = a ribonucleoside 5'-phosphate + diphosphate + H(+)</text>
        <dbReference type="Rhea" id="RHEA:23996"/>
        <dbReference type="ChEBI" id="CHEBI:15377"/>
        <dbReference type="ChEBI" id="CHEBI:15378"/>
        <dbReference type="ChEBI" id="CHEBI:33019"/>
        <dbReference type="ChEBI" id="CHEBI:58043"/>
        <dbReference type="ChEBI" id="CHEBI:61557"/>
        <dbReference type="EC" id="3.6.1.9"/>
    </reaction>
</comment>